<comment type="caution">
    <text evidence="14">The sequence shown here is derived from an EMBL/GenBank/DDBJ whole genome shotgun (WGS) entry which is preliminary data.</text>
</comment>
<accession>A0A1G2PEX0</accession>
<evidence type="ECO:0000256" key="4">
    <source>
        <dbReference type="ARBA" id="ARBA00022552"/>
    </source>
</evidence>
<feature type="region of interest" description="Disordered" evidence="11">
    <location>
        <begin position="177"/>
        <end position="204"/>
    </location>
</feature>
<dbReference type="CDD" id="cd18084">
    <property type="entry name" value="RsmE-like"/>
    <property type="match status" value="1"/>
</dbReference>
<evidence type="ECO:0000256" key="10">
    <source>
        <dbReference type="PIRNR" id="PIRNR015601"/>
    </source>
</evidence>
<dbReference type="PIRSF" id="PIRSF015601">
    <property type="entry name" value="MTase_slr0722"/>
    <property type="match status" value="1"/>
</dbReference>
<evidence type="ECO:0000256" key="9">
    <source>
        <dbReference type="ARBA" id="ARBA00047944"/>
    </source>
</evidence>
<dbReference type="Proteomes" id="UP000176965">
    <property type="component" value="Unassembled WGS sequence"/>
</dbReference>
<evidence type="ECO:0000256" key="8">
    <source>
        <dbReference type="ARBA" id="ARBA00025699"/>
    </source>
</evidence>
<dbReference type="GO" id="GO:0005737">
    <property type="term" value="C:cytoplasm"/>
    <property type="evidence" value="ECO:0007669"/>
    <property type="project" value="UniProtKB-SubCell"/>
</dbReference>
<organism evidence="14 15">
    <name type="scientific">Candidatus Taylorbacteria bacterium RIFOXYD2_FULL_36_9</name>
    <dbReference type="NCBI Taxonomy" id="1802338"/>
    <lineage>
        <taxon>Bacteria</taxon>
        <taxon>Candidatus Tayloriibacteriota</taxon>
    </lineage>
</organism>
<keyword evidence="7 10" id="KW-0949">S-adenosyl-L-methionine</keyword>
<dbReference type="InterPro" id="IPR029026">
    <property type="entry name" value="tRNA_m1G_MTases_N"/>
</dbReference>
<evidence type="ECO:0000256" key="2">
    <source>
        <dbReference type="ARBA" id="ARBA00005528"/>
    </source>
</evidence>
<feature type="domain" description="Ribosomal RNA small subunit methyltransferase E PUA-like" evidence="13">
    <location>
        <begin position="28"/>
        <end position="66"/>
    </location>
</feature>
<comment type="catalytic activity">
    <reaction evidence="9 10">
        <text>uridine(1498) in 16S rRNA + S-adenosyl-L-methionine = N(3)-methyluridine(1498) in 16S rRNA + S-adenosyl-L-homocysteine + H(+)</text>
        <dbReference type="Rhea" id="RHEA:42920"/>
        <dbReference type="Rhea" id="RHEA-COMP:10283"/>
        <dbReference type="Rhea" id="RHEA-COMP:10284"/>
        <dbReference type="ChEBI" id="CHEBI:15378"/>
        <dbReference type="ChEBI" id="CHEBI:57856"/>
        <dbReference type="ChEBI" id="CHEBI:59789"/>
        <dbReference type="ChEBI" id="CHEBI:65315"/>
        <dbReference type="ChEBI" id="CHEBI:74502"/>
        <dbReference type="EC" id="2.1.1.193"/>
    </reaction>
</comment>
<reference evidence="14 15" key="1">
    <citation type="journal article" date="2016" name="Nat. Commun.">
        <title>Thousands of microbial genomes shed light on interconnected biogeochemical processes in an aquifer system.</title>
        <authorList>
            <person name="Anantharaman K."/>
            <person name="Brown C.T."/>
            <person name="Hug L.A."/>
            <person name="Sharon I."/>
            <person name="Castelle C.J."/>
            <person name="Probst A.J."/>
            <person name="Thomas B.C."/>
            <person name="Singh A."/>
            <person name="Wilkins M.J."/>
            <person name="Karaoz U."/>
            <person name="Brodie E.L."/>
            <person name="Williams K.H."/>
            <person name="Hubbard S.S."/>
            <person name="Banfield J.F."/>
        </authorList>
    </citation>
    <scope>NUCLEOTIDE SEQUENCE [LARGE SCALE GENOMIC DNA]</scope>
</reference>
<keyword evidence="5 10" id="KW-0489">Methyltransferase</keyword>
<dbReference type="PANTHER" id="PTHR30027:SF3">
    <property type="entry name" value="16S RRNA (URACIL(1498)-N(3))-METHYLTRANSFERASE"/>
    <property type="match status" value="1"/>
</dbReference>
<dbReference type="InterPro" id="IPR006700">
    <property type="entry name" value="RsmE"/>
</dbReference>
<dbReference type="Gene3D" id="3.40.1280.10">
    <property type="match status" value="1"/>
</dbReference>
<dbReference type="Pfam" id="PF04452">
    <property type="entry name" value="Methyltrans_RNA"/>
    <property type="match status" value="1"/>
</dbReference>
<protein>
    <recommendedName>
        <fullName evidence="10">Ribosomal RNA small subunit methyltransferase E</fullName>
        <ecNumber evidence="10">2.1.1.193</ecNumber>
    </recommendedName>
</protein>
<evidence type="ECO:0000256" key="1">
    <source>
        <dbReference type="ARBA" id="ARBA00004496"/>
    </source>
</evidence>
<dbReference type="PANTHER" id="PTHR30027">
    <property type="entry name" value="RIBOSOMAL RNA SMALL SUBUNIT METHYLTRANSFERASE E"/>
    <property type="match status" value="1"/>
</dbReference>
<dbReference type="InterPro" id="IPR015947">
    <property type="entry name" value="PUA-like_sf"/>
</dbReference>
<keyword evidence="3 10" id="KW-0963">Cytoplasm</keyword>
<name>A0A1G2PEX0_9BACT</name>
<evidence type="ECO:0000256" key="5">
    <source>
        <dbReference type="ARBA" id="ARBA00022603"/>
    </source>
</evidence>
<gene>
    <name evidence="14" type="ORF">A2541_02940</name>
</gene>
<evidence type="ECO:0000256" key="3">
    <source>
        <dbReference type="ARBA" id="ARBA00022490"/>
    </source>
</evidence>
<evidence type="ECO:0000313" key="14">
    <source>
        <dbReference type="EMBL" id="OHA46132.1"/>
    </source>
</evidence>
<dbReference type="SUPFAM" id="SSF75217">
    <property type="entry name" value="alpha/beta knot"/>
    <property type="match status" value="1"/>
</dbReference>
<comment type="subcellular location">
    <subcellularLocation>
        <location evidence="1 10">Cytoplasm</location>
    </subcellularLocation>
</comment>
<feature type="domain" description="Ribosomal RNA small subunit methyltransferase E methyltransferase" evidence="12">
    <location>
        <begin position="79"/>
        <end position="250"/>
    </location>
</feature>
<evidence type="ECO:0000259" key="12">
    <source>
        <dbReference type="Pfam" id="PF04452"/>
    </source>
</evidence>
<dbReference type="Gene3D" id="2.40.240.20">
    <property type="entry name" value="Hypothetical PUA domain-like, domain 1"/>
    <property type="match status" value="1"/>
</dbReference>
<evidence type="ECO:0000256" key="6">
    <source>
        <dbReference type="ARBA" id="ARBA00022679"/>
    </source>
</evidence>
<dbReference type="InterPro" id="IPR046886">
    <property type="entry name" value="RsmE_MTase_dom"/>
</dbReference>
<evidence type="ECO:0000256" key="11">
    <source>
        <dbReference type="SAM" id="MobiDB-lite"/>
    </source>
</evidence>
<dbReference type="SUPFAM" id="SSF88697">
    <property type="entry name" value="PUA domain-like"/>
    <property type="match status" value="1"/>
</dbReference>
<dbReference type="GO" id="GO:0070475">
    <property type="term" value="P:rRNA base methylation"/>
    <property type="evidence" value="ECO:0007669"/>
    <property type="project" value="TreeGrafter"/>
</dbReference>
<dbReference type="STRING" id="1802338.A2541_02940"/>
<dbReference type="Pfam" id="PF20260">
    <property type="entry name" value="PUA_4"/>
    <property type="match status" value="1"/>
</dbReference>
<evidence type="ECO:0000313" key="15">
    <source>
        <dbReference type="Proteomes" id="UP000176965"/>
    </source>
</evidence>
<proteinExistence type="inferred from homology"/>
<evidence type="ECO:0000259" key="13">
    <source>
        <dbReference type="Pfam" id="PF20260"/>
    </source>
</evidence>
<sequence>MRLHRFYIVQKIEGEELTISDSELIHQLMKVFRFKVGSKIIVFDGTGVDHEAEIISLTKKEVILKIKLVNQGIYLTDQNHISLYLSLIKKSNFELAVEKCTEIGVSEIHPVLSERSEKKDLNFERLGKIIKEACEQSGRTVLPEIFPIRDLEIAVSHAVKNNKFCIAFHTGETDCDSQADFEHNRPGSHHLPSPTQDSSLEKEESQKVAAFVGPEGGWSESEIKLFKKNKFSICSLGHNILRAETAAIVSVWEAFHR</sequence>
<dbReference type="InterPro" id="IPR029028">
    <property type="entry name" value="Alpha/beta_knot_MTases"/>
</dbReference>
<dbReference type="GO" id="GO:0070042">
    <property type="term" value="F:rRNA (uridine-N3-)-methyltransferase activity"/>
    <property type="evidence" value="ECO:0007669"/>
    <property type="project" value="TreeGrafter"/>
</dbReference>
<comment type="function">
    <text evidence="8 10">Specifically methylates the N3 position of the uracil ring of uridine 1498 (m3U1498) in 16S rRNA. Acts on the fully assembled 30S ribosomal subunit.</text>
</comment>
<keyword evidence="6 10" id="KW-0808">Transferase</keyword>
<dbReference type="InterPro" id="IPR046887">
    <property type="entry name" value="RsmE_PUA-like"/>
</dbReference>
<dbReference type="EMBL" id="MHSQ01000035">
    <property type="protein sequence ID" value="OHA46132.1"/>
    <property type="molecule type" value="Genomic_DNA"/>
</dbReference>
<evidence type="ECO:0000256" key="7">
    <source>
        <dbReference type="ARBA" id="ARBA00022691"/>
    </source>
</evidence>
<dbReference type="NCBIfam" id="TIGR00046">
    <property type="entry name" value="RsmE family RNA methyltransferase"/>
    <property type="match status" value="1"/>
</dbReference>
<dbReference type="AlphaFoldDB" id="A0A1G2PEX0"/>
<comment type="similarity">
    <text evidence="2 10">Belongs to the RNA methyltransferase RsmE family.</text>
</comment>
<dbReference type="EC" id="2.1.1.193" evidence="10"/>
<keyword evidence="4 10" id="KW-0698">rRNA processing</keyword>